<feature type="compositionally biased region" description="Basic and acidic residues" evidence="1">
    <location>
        <begin position="220"/>
        <end position="238"/>
    </location>
</feature>
<feature type="compositionally biased region" description="Basic and acidic residues" evidence="1">
    <location>
        <begin position="131"/>
        <end position="145"/>
    </location>
</feature>
<feature type="compositionally biased region" description="Basic and acidic residues" evidence="1">
    <location>
        <begin position="57"/>
        <end position="69"/>
    </location>
</feature>
<evidence type="ECO:0000313" key="2">
    <source>
        <dbReference type="EMBL" id="CAA9373220.1"/>
    </source>
</evidence>
<feature type="non-terminal residue" evidence="2">
    <location>
        <position position="363"/>
    </location>
</feature>
<feature type="compositionally biased region" description="Basic and acidic residues" evidence="1">
    <location>
        <begin position="166"/>
        <end position="179"/>
    </location>
</feature>
<feature type="region of interest" description="Disordered" evidence="1">
    <location>
        <begin position="1"/>
        <end position="363"/>
    </location>
</feature>
<organism evidence="2">
    <name type="scientific">uncultured Phycisphaerae bacterium</name>
    <dbReference type="NCBI Taxonomy" id="904963"/>
    <lineage>
        <taxon>Bacteria</taxon>
        <taxon>Pseudomonadati</taxon>
        <taxon>Planctomycetota</taxon>
        <taxon>Phycisphaerae</taxon>
        <taxon>environmental samples</taxon>
    </lineage>
</organism>
<accession>A0A6J4MZ49</accession>
<feature type="compositionally biased region" description="Basic and acidic residues" evidence="1">
    <location>
        <begin position="246"/>
        <end position="265"/>
    </location>
</feature>
<gene>
    <name evidence="2" type="ORF">AVDCRST_MAG64-86</name>
</gene>
<feature type="compositionally biased region" description="Basic residues" evidence="1">
    <location>
        <begin position="32"/>
        <end position="47"/>
    </location>
</feature>
<proteinExistence type="predicted"/>
<sequence>RAAGQARAPVGHGVPAGRAAAGDREAGPASLLRRRQAVRPDRRHPGRRVQGPGRAARRGDRPEVRREPARLPVVRRAGRAAAGRRQGRGGRAARQELQGRRPAAQGRRGRPRAARRQQAGGRAGDLAAGPQDDRPRALRRADRVRPGRQTIHHVRRAAAVRAGPGPEHEPRRDRPDQPGRVDPAGQPVREQAGHAAGRVHDRQPQPARGRHPPGLWQAVGERDGGQGRRRAERDRAGQELRLAGRRGREQALQRRPDPAARREQGVRPSAEALDAGDLAVRDDLLQRVDVPGLAGPRAERRAVVQGADPGGRRRRQGHRRGEDRHGPADPRRDRGPGRRDPRADRRGQGRAGSPDARREGRAV</sequence>
<reference evidence="2" key="1">
    <citation type="submission" date="2020-02" db="EMBL/GenBank/DDBJ databases">
        <authorList>
            <person name="Meier V. D."/>
        </authorList>
    </citation>
    <scope>NUCLEOTIDE SEQUENCE</scope>
    <source>
        <strain evidence="2">AVDCRST_MAG64</strain>
    </source>
</reference>
<protein>
    <submittedName>
        <fullName evidence="2">PQQ-dependent oxidoreductase, gdhB family</fullName>
    </submittedName>
</protein>
<feature type="compositionally biased region" description="Basic and acidic residues" evidence="1">
    <location>
        <begin position="319"/>
        <end position="347"/>
    </location>
</feature>
<feature type="non-terminal residue" evidence="2">
    <location>
        <position position="1"/>
    </location>
</feature>
<dbReference type="EMBL" id="CADCUQ010000026">
    <property type="protein sequence ID" value="CAA9373220.1"/>
    <property type="molecule type" value="Genomic_DNA"/>
</dbReference>
<name>A0A6J4MZ49_9BACT</name>
<evidence type="ECO:0000256" key="1">
    <source>
        <dbReference type="SAM" id="MobiDB-lite"/>
    </source>
</evidence>
<dbReference type="AlphaFoldDB" id="A0A6J4MZ49"/>